<keyword evidence="3" id="KW-1185">Reference proteome</keyword>
<organism evidence="2 3">
    <name type="scientific">Portunus trituberculatus</name>
    <name type="common">Swimming crab</name>
    <name type="synonym">Neptunus trituberculatus</name>
    <dbReference type="NCBI Taxonomy" id="210409"/>
    <lineage>
        <taxon>Eukaryota</taxon>
        <taxon>Metazoa</taxon>
        <taxon>Ecdysozoa</taxon>
        <taxon>Arthropoda</taxon>
        <taxon>Crustacea</taxon>
        <taxon>Multicrustacea</taxon>
        <taxon>Malacostraca</taxon>
        <taxon>Eumalacostraca</taxon>
        <taxon>Eucarida</taxon>
        <taxon>Decapoda</taxon>
        <taxon>Pleocyemata</taxon>
        <taxon>Brachyura</taxon>
        <taxon>Eubrachyura</taxon>
        <taxon>Portunoidea</taxon>
        <taxon>Portunidae</taxon>
        <taxon>Portuninae</taxon>
        <taxon>Portunus</taxon>
    </lineage>
</organism>
<feature type="region of interest" description="Disordered" evidence="1">
    <location>
        <begin position="25"/>
        <end position="77"/>
    </location>
</feature>
<accession>A0A5B7FRY6</accession>
<protein>
    <submittedName>
        <fullName evidence="2">Uncharacterized protein</fullName>
    </submittedName>
</protein>
<gene>
    <name evidence="2" type="ORF">E2C01_043080</name>
</gene>
<evidence type="ECO:0000313" key="2">
    <source>
        <dbReference type="EMBL" id="MPC49282.1"/>
    </source>
</evidence>
<reference evidence="2 3" key="1">
    <citation type="submission" date="2019-05" db="EMBL/GenBank/DDBJ databases">
        <title>Another draft genome of Portunus trituberculatus and its Hox gene families provides insights of decapod evolution.</title>
        <authorList>
            <person name="Jeong J.-H."/>
            <person name="Song I."/>
            <person name="Kim S."/>
            <person name="Choi T."/>
            <person name="Kim D."/>
            <person name="Ryu S."/>
            <person name="Kim W."/>
        </authorList>
    </citation>
    <scope>NUCLEOTIDE SEQUENCE [LARGE SCALE GENOMIC DNA]</scope>
    <source>
        <tissue evidence="2">Muscle</tissue>
    </source>
</reference>
<name>A0A5B7FRY6_PORTR</name>
<dbReference type="AlphaFoldDB" id="A0A5B7FRY6"/>
<dbReference type="EMBL" id="VSRR010008775">
    <property type="protein sequence ID" value="MPC49282.1"/>
    <property type="molecule type" value="Genomic_DNA"/>
</dbReference>
<evidence type="ECO:0000256" key="1">
    <source>
        <dbReference type="SAM" id="MobiDB-lite"/>
    </source>
</evidence>
<proteinExistence type="predicted"/>
<dbReference type="Proteomes" id="UP000324222">
    <property type="component" value="Unassembled WGS sequence"/>
</dbReference>
<evidence type="ECO:0000313" key="3">
    <source>
        <dbReference type="Proteomes" id="UP000324222"/>
    </source>
</evidence>
<sequence>MMLHTGGAGAVCYASMRWLDIDQEPNVTGSRGAARRWKPQVPAVRLAPVQTRREHKSKPPPNASTDQPTDRPTDRPTAIVRLGLRVQGVAVSALLTG</sequence>
<comment type="caution">
    <text evidence="2">The sequence shown here is derived from an EMBL/GenBank/DDBJ whole genome shotgun (WGS) entry which is preliminary data.</text>
</comment>